<protein>
    <recommendedName>
        <fullName evidence="1">DUF6888 domain-containing protein</fullName>
    </recommendedName>
</protein>
<evidence type="ECO:0000259" key="1">
    <source>
        <dbReference type="Pfam" id="PF21828"/>
    </source>
</evidence>
<evidence type="ECO:0000313" key="3">
    <source>
        <dbReference type="Proteomes" id="UP001199525"/>
    </source>
</evidence>
<dbReference type="EMBL" id="JAIVFQ010000009">
    <property type="protein sequence ID" value="MCC5599396.1"/>
    <property type="molecule type" value="Genomic_DNA"/>
</dbReference>
<proteinExistence type="predicted"/>
<dbReference type="Pfam" id="PF21828">
    <property type="entry name" value="DUF6888"/>
    <property type="match status" value="1"/>
</dbReference>
<dbReference type="InterPro" id="IPR054181">
    <property type="entry name" value="DUF6888"/>
</dbReference>
<gene>
    <name evidence="2" type="ORF">LC586_09230</name>
</gene>
<keyword evidence="3" id="KW-1185">Reference proteome</keyword>
<organism evidence="2 3">
    <name type="scientific">Nostoc favosum CHAB5714</name>
    <dbReference type="NCBI Taxonomy" id="2780399"/>
    <lineage>
        <taxon>Bacteria</taxon>
        <taxon>Bacillati</taxon>
        <taxon>Cyanobacteriota</taxon>
        <taxon>Cyanophyceae</taxon>
        <taxon>Nostocales</taxon>
        <taxon>Nostocaceae</taxon>
        <taxon>Nostoc</taxon>
        <taxon>Nostoc favosum</taxon>
    </lineage>
</organism>
<evidence type="ECO:0000313" key="2">
    <source>
        <dbReference type="EMBL" id="MCC5599396.1"/>
    </source>
</evidence>
<dbReference type="RefSeq" id="WP_229484256.1">
    <property type="nucleotide sequence ID" value="NZ_JAIVFQ010000009.1"/>
</dbReference>
<feature type="domain" description="DUF6888" evidence="1">
    <location>
        <begin position="2"/>
        <end position="49"/>
    </location>
</feature>
<name>A0ABS8I5H0_9NOSO</name>
<accession>A0ABS8I5H0</accession>
<reference evidence="2 3" key="1">
    <citation type="journal article" date="2021" name="Microorganisms">
        <title>Genome Evolution of Filamentous Cyanobacterium Nostoc Species: From Facultative Symbiosis to Free Living.</title>
        <authorList>
            <person name="Huo D."/>
            <person name="Li H."/>
            <person name="Cai F."/>
            <person name="Guo X."/>
            <person name="Qiao Z."/>
            <person name="Wang W."/>
            <person name="Yu G."/>
            <person name="Li R."/>
        </authorList>
    </citation>
    <scope>NUCLEOTIDE SEQUENCE [LARGE SCALE GENOMIC DNA]</scope>
    <source>
        <strain evidence="2 3">CHAB 5714</strain>
    </source>
</reference>
<sequence>MEPTIEQLKAFFDFCVRASNLLRDIALVRFDERTSQIVILIGETIQVEILALLNQGMILVGWASRPP</sequence>
<dbReference type="Proteomes" id="UP001199525">
    <property type="component" value="Unassembled WGS sequence"/>
</dbReference>
<comment type="caution">
    <text evidence="2">The sequence shown here is derived from an EMBL/GenBank/DDBJ whole genome shotgun (WGS) entry which is preliminary data.</text>
</comment>